<evidence type="ECO:0000256" key="4">
    <source>
        <dbReference type="ARBA" id="ARBA00022927"/>
    </source>
</evidence>
<feature type="region of interest" description="Disordered" evidence="9">
    <location>
        <begin position="96"/>
        <end position="184"/>
    </location>
</feature>
<feature type="region of interest" description="Disordered" evidence="9">
    <location>
        <begin position="204"/>
        <end position="247"/>
    </location>
</feature>
<evidence type="ECO:0000313" key="11">
    <source>
        <dbReference type="EMBL" id="GEM07451.1"/>
    </source>
</evidence>
<comment type="subcellular location">
    <subcellularLocation>
        <location evidence="1">Nucleus</location>
        <location evidence="1">Nuclear pore complex</location>
    </subcellularLocation>
</comment>
<keyword evidence="6 8" id="KW-0906">Nuclear pore complex</keyword>
<dbReference type="GO" id="GO:0003676">
    <property type="term" value="F:nucleic acid binding"/>
    <property type="evidence" value="ECO:0007669"/>
    <property type="project" value="InterPro"/>
</dbReference>
<dbReference type="GO" id="GO:0006999">
    <property type="term" value="P:nuclear pore organization"/>
    <property type="evidence" value="ECO:0007669"/>
    <property type="project" value="TreeGrafter"/>
</dbReference>
<dbReference type="PROSITE" id="PS51472">
    <property type="entry name" value="RRM_NUP35"/>
    <property type="match status" value="1"/>
</dbReference>
<feature type="compositionally biased region" description="Gly residues" evidence="9">
    <location>
        <begin position="56"/>
        <end position="66"/>
    </location>
</feature>
<keyword evidence="7 8" id="KW-0539">Nucleus</keyword>
<evidence type="ECO:0000256" key="9">
    <source>
        <dbReference type="SAM" id="MobiDB-lite"/>
    </source>
</evidence>
<dbReference type="SUPFAM" id="SSF54928">
    <property type="entry name" value="RNA-binding domain, RBD"/>
    <property type="match status" value="1"/>
</dbReference>
<dbReference type="Proteomes" id="UP000321518">
    <property type="component" value="Unassembled WGS sequence"/>
</dbReference>
<dbReference type="PANTHER" id="PTHR21527">
    <property type="entry name" value="NUCLEOPORIN NUP35"/>
    <property type="match status" value="1"/>
</dbReference>
<feature type="compositionally biased region" description="Low complexity" evidence="9">
    <location>
        <begin position="13"/>
        <end position="48"/>
    </location>
</feature>
<dbReference type="AlphaFoldDB" id="A0A511KAT5"/>
<feature type="compositionally biased region" description="Polar residues" evidence="9">
    <location>
        <begin position="218"/>
        <end position="247"/>
    </location>
</feature>
<feature type="domain" description="RRM Nup35-type" evidence="10">
    <location>
        <begin position="251"/>
        <end position="332"/>
    </location>
</feature>
<keyword evidence="3 8" id="KW-0509">mRNA transport</keyword>
<name>A0A511KAT5_RHOTO</name>
<gene>
    <name evidence="11" type="ORF">Rt10032_c03g1468</name>
</gene>
<dbReference type="InterPro" id="IPR007846">
    <property type="entry name" value="RRM_NUP35_dom"/>
</dbReference>
<dbReference type="EMBL" id="BJWK01000003">
    <property type="protein sequence ID" value="GEM07451.1"/>
    <property type="molecule type" value="Genomic_DNA"/>
</dbReference>
<evidence type="ECO:0000256" key="7">
    <source>
        <dbReference type="ARBA" id="ARBA00023242"/>
    </source>
</evidence>
<dbReference type="GO" id="GO:0044613">
    <property type="term" value="C:nuclear pore central transport channel"/>
    <property type="evidence" value="ECO:0007669"/>
    <property type="project" value="TreeGrafter"/>
</dbReference>
<dbReference type="GO" id="GO:0051028">
    <property type="term" value="P:mRNA transport"/>
    <property type="evidence" value="ECO:0007669"/>
    <property type="project" value="UniProtKB-UniRule"/>
</dbReference>
<feature type="region of interest" description="Disordered" evidence="9">
    <location>
        <begin position="1"/>
        <end position="66"/>
    </location>
</feature>
<evidence type="ECO:0000256" key="2">
    <source>
        <dbReference type="ARBA" id="ARBA00022448"/>
    </source>
</evidence>
<evidence type="ECO:0000256" key="1">
    <source>
        <dbReference type="ARBA" id="ARBA00004567"/>
    </source>
</evidence>
<evidence type="ECO:0000256" key="5">
    <source>
        <dbReference type="ARBA" id="ARBA00023010"/>
    </source>
</evidence>
<keyword evidence="2 8" id="KW-0813">Transport</keyword>
<evidence type="ECO:0000256" key="8">
    <source>
        <dbReference type="PROSITE-ProRule" id="PRU00804"/>
    </source>
</evidence>
<sequence>MFAQGSTSSPFRSSGQQGLFSTSQLQSSFAQSSSTSGYGGYSNTSSSTPNTFAGPQFGGGNHGAAYGGHFGGAGASVGSGGGAGGAGYGSPFGGAGGMQSSTSGARGTPGAKRSYLPGYLSGGVAAQQAESTPPQSGPEERGWDSPARRTSVSGSPAARFGGGSLFGIDVGTQPKSPKFMPYTAPPRATAYRQEVEEDAPPIASLNEFHSGDQPGLQVDSSMNSLGRSPSNDPTASPFASTSAPLHSPPSSAEGYAVNVFGFPASASDLILDFFSQFGDIVSKTPSTEGGNWVTIVYAQPWSAARAVRKNGEVLGGVLMVGVKAVDEDGLRWALAGGEGGNEVVPTSQGTSRTHTPVSTSTPSGVGRPVNVLGPQVAFKAAPTPARKGFFGLGGGASGGTPGGGADAHASLFAEKSKQAVLAQQQQGQGQKGVLGRVSDLVFGW</sequence>
<dbReference type="GO" id="GO:0044615">
    <property type="term" value="C:nuclear pore nuclear basket"/>
    <property type="evidence" value="ECO:0007669"/>
    <property type="project" value="TreeGrafter"/>
</dbReference>
<keyword evidence="5" id="KW-0811">Translocation</keyword>
<feature type="compositionally biased region" description="Polar residues" evidence="9">
    <location>
        <begin position="344"/>
        <end position="363"/>
    </location>
</feature>
<dbReference type="PANTHER" id="PTHR21527:SF6">
    <property type="entry name" value="NUCLEOPORIN NUP35"/>
    <property type="match status" value="1"/>
</dbReference>
<organism evidence="11 12">
    <name type="scientific">Rhodotorula toruloides</name>
    <name type="common">Yeast</name>
    <name type="synonym">Rhodosporidium toruloides</name>
    <dbReference type="NCBI Taxonomy" id="5286"/>
    <lineage>
        <taxon>Eukaryota</taxon>
        <taxon>Fungi</taxon>
        <taxon>Dikarya</taxon>
        <taxon>Basidiomycota</taxon>
        <taxon>Pucciniomycotina</taxon>
        <taxon>Microbotryomycetes</taxon>
        <taxon>Sporidiobolales</taxon>
        <taxon>Sporidiobolaceae</taxon>
        <taxon>Rhodotorula</taxon>
    </lineage>
</organism>
<dbReference type="GO" id="GO:0017056">
    <property type="term" value="F:structural constituent of nuclear pore"/>
    <property type="evidence" value="ECO:0007669"/>
    <property type="project" value="TreeGrafter"/>
</dbReference>
<evidence type="ECO:0000256" key="3">
    <source>
        <dbReference type="ARBA" id="ARBA00022816"/>
    </source>
</evidence>
<evidence type="ECO:0000259" key="10">
    <source>
        <dbReference type="PROSITE" id="PS51472"/>
    </source>
</evidence>
<dbReference type="GO" id="GO:0005543">
    <property type="term" value="F:phospholipid binding"/>
    <property type="evidence" value="ECO:0007669"/>
    <property type="project" value="TreeGrafter"/>
</dbReference>
<protein>
    <submittedName>
        <fullName evidence="11">Nucleoporin Nup40</fullName>
    </submittedName>
</protein>
<proteinExistence type="predicted"/>
<evidence type="ECO:0000256" key="6">
    <source>
        <dbReference type="ARBA" id="ARBA00023132"/>
    </source>
</evidence>
<dbReference type="Pfam" id="PF05172">
    <property type="entry name" value="RRM_Nup35"/>
    <property type="match status" value="1"/>
</dbReference>
<dbReference type="Gene3D" id="3.30.70.330">
    <property type="match status" value="1"/>
</dbReference>
<accession>A0A511KAT5</accession>
<dbReference type="OrthoDB" id="3365060at2759"/>
<dbReference type="InterPro" id="IPR035979">
    <property type="entry name" value="RBD_domain_sf"/>
</dbReference>
<reference evidence="11 12" key="1">
    <citation type="submission" date="2019-07" db="EMBL/GenBank/DDBJ databases">
        <title>Rhodotorula toruloides NBRC10032 genome sequencing.</title>
        <authorList>
            <person name="Shida Y."/>
            <person name="Takaku H."/>
            <person name="Ogasawara W."/>
            <person name="Mori K."/>
        </authorList>
    </citation>
    <scope>NUCLEOTIDE SEQUENCE [LARGE SCALE GENOMIC DNA]</scope>
    <source>
        <strain evidence="11 12">NBRC10032</strain>
    </source>
</reference>
<dbReference type="GO" id="GO:0006607">
    <property type="term" value="P:NLS-bearing protein import into nucleus"/>
    <property type="evidence" value="ECO:0007669"/>
    <property type="project" value="TreeGrafter"/>
</dbReference>
<feature type="region of interest" description="Disordered" evidence="9">
    <location>
        <begin position="336"/>
        <end position="368"/>
    </location>
</feature>
<feature type="compositionally biased region" description="Polar residues" evidence="9">
    <location>
        <begin position="1"/>
        <end position="12"/>
    </location>
</feature>
<evidence type="ECO:0000313" key="12">
    <source>
        <dbReference type="Proteomes" id="UP000321518"/>
    </source>
</evidence>
<dbReference type="InterPro" id="IPR012677">
    <property type="entry name" value="Nucleotide-bd_a/b_plait_sf"/>
</dbReference>
<comment type="caution">
    <text evidence="11">The sequence shown here is derived from an EMBL/GenBank/DDBJ whole genome shotgun (WGS) entry which is preliminary data.</text>
</comment>
<feature type="compositionally biased region" description="Basic and acidic residues" evidence="9">
    <location>
        <begin position="138"/>
        <end position="147"/>
    </location>
</feature>
<keyword evidence="4" id="KW-0653">Protein transport</keyword>